<dbReference type="Pfam" id="PF00230">
    <property type="entry name" value="MIP"/>
    <property type="match status" value="1"/>
</dbReference>
<dbReference type="AlphaFoldDB" id="W2RKS8"/>
<evidence type="ECO:0000256" key="6">
    <source>
        <dbReference type="RuleBase" id="RU000477"/>
    </source>
</evidence>
<comment type="similarity">
    <text evidence="2 6">Belongs to the MIP/aquaporin (TC 1.A.8) family.</text>
</comment>
<dbReference type="InParanoid" id="W2RKS8"/>
<evidence type="ECO:0000313" key="9">
    <source>
        <dbReference type="EMBL" id="ETN37091.1"/>
    </source>
</evidence>
<keyword evidence="5 8" id="KW-0472">Membrane</keyword>
<dbReference type="eggNOG" id="KOG0223">
    <property type="taxonomic scope" value="Eukaryota"/>
</dbReference>
<dbReference type="GO" id="GO:0015250">
    <property type="term" value="F:water channel activity"/>
    <property type="evidence" value="ECO:0007669"/>
    <property type="project" value="TreeGrafter"/>
</dbReference>
<dbReference type="HOGENOM" id="CLU_020019_5_0_1"/>
<gene>
    <name evidence="9" type="ORF">HMPREF1541_08081</name>
</gene>
<feature type="transmembrane region" description="Helical" evidence="8">
    <location>
        <begin position="104"/>
        <end position="126"/>
    </location>
</feature>
<keyword evidence="10" id="KW-1185">Reference proteome</keyword>
<dbReference type="InterPro" id="IPR023271">
    <property type="entry name" value="Aquaporin-like"/>
</dbReference>
<keyword evidence="6" id="KW-0813">Transport</keyword>
<dbReference type="VEuPathDB" id="FungiDB:HMPREF1541_08081"/>
<reference evidence="9 10" key="1">
    <citation type="submission" date="2013-03" db="EMBL/GenBank/DDBJ databases">
        <title>The Genome Sequence of Phialophora europaea CBS 101466.</title>
        <authorList>
            <consortium name="The Broad Institute Genomics Platform"/>
            <person name="Cuomo C."/>
            <person name="de Hoog S."/>
            <person name="Gorbushina A."/>
            <person name="Walker B."/>
            <person name="Young S.K."/>
            <person name="Zeng Q."/>
            <person name="Gargeya S."/>
            <person name="Fitzgerald M."/>
            <person name="Haas B."/>
            <person name="Abouelleil A."/>
            <person name="Allen A.W."/>
            <person name="Alvarado L."/>
            <person name="Arachchi H.M."/>
            <person name="Berlin A.M."/>
            <person name="Chapman S.B."/>
            <person name="Gainer-Dewar J."/>
            <person name="Goldberg J."/>
            <person name="Griggs A."/>
            <person name="Gujja S."/>
            <person name="Hansen M."/>
            <person name="Howarth C."/>
            <person name="Imamovic A."/>
            <person name="Ireland A."/>
            <person name="Larimer J."/>
            <person name="McCowan C."/>
            <person name="Murphy C."/>
            <person name="Pearson M."/>
            <person name="Poon T.W."/>
            <person name="Priest M."/>
            <person name="Roberts A."/>
            <person name="Saif S."/>
            <person name="Shea T."/>
            <person name="Sisk P."/>
            <person name="Sykes S."/>
            <person name="Wortman J."/>
            <person name="Nusbaum C."/>
            <person name="Birren B."/>
        </authorList>
    </citation>
    <scope>NUCLEOTIDE SEQUENCE [LARGE SCALE GENOMIC DNA]</scope>
    <source>
        <strain evidence="9 10">CBS 101466</strain>
    </source>
</reference>
<organism evidence="9 10">
    <name type="scientific">Cyphellophora europaea (strain CBS 101466)</name>
    <name type="common">Phialophora europaea</name>
    <dbReference type="NCBI Taxonomy" id="1220924"/>
    <lineage>
        <taxon>Eukaryota</taxon>
        <taxon>Fungi</taxon>
        <taxon>Dikarya</taxon>
        <taxon>Ascomycota</taxon>
        <taxon>Pezizomycotina</taxon>
        <taxon>Eurotiomycetes</taxon>
        <taxon>Chaetothyriomycetidae</taxon>
        <taxon>Chaetothyriales</taxon>
        <taxon>Cyphellophoraceae</taxon>
        <taxon>Cyphellophora</taxon>
    </lineage>
</organism>
<dbReference type="STRING" id="1220924.W2RKS8"/>
<dbReference type="OrthoDB" id="3222at2759"/>
<dbReference type="InterPro" id="IPR034294">
    <property type="entry name" value="Aquaporin_transptr"/>
</dbReference>
<feature type="region of interest" description="Disordered" evidence="7">
    <location>
        <begin position="312"/>
        <end position="355"/>
    </location>
</feature>
<dbReference type="PRINTS" id="PR00783">
    <property type="entry name" value="MINTRINSICP"/>
</dbReference>
<protein>
    <recommendedName>
        <fullName evidence="11">Aquaporin</fullName>
    </recommendedName>
</protein>
<evidence type="ECO:0000256" key="5">
    <source>
        <dbReference type="ARBA" id="ARBA00023136"/>
    </source>
</evidence>
<dbReference type="GO" id="GO:0005886">
    <property type="term" value="C:plasma membrane"/>
    <property type="evidence" value="ECO:0007669"/>
    <property type="project" value="TreeGrafter"/>
</dbReference>
<dbReference type="EMBL" id="KB822724">
    <property type="protein sequence ID" value="ETN37091.1"/>
    <property type="molecule type" value="Genomic_DNA"/>
</dbReference>
<dbReference type="InterPro" id="IPR000425">
    <property type="entry name" value="MIP"/>
</dbReference>
<dbReference type="GeneID" id="19975420"/>
<evidence type="ECO:0000256" key="2">
    <source>
        <dbReference type="ARBA" id="ARBA00006175"/>
    </source>
</evidence>
<accession>W2RKS8</accession>
<feature type="transmembrane region" description="Helical" evidence="8">
    <location>
        <begin position="225"/>
        <end position="248"/>
    </location>
</feature>
<keyword evidence="4 8" id="KW-1133">Transmembrane helix</keyword>
<evidence type="ECO:0000256" key="8">
    <source>
        <dbReference type="SAM" id="Phobius"/>
    </source>
</evidence>
<dbReference type="SUPFAM" id="SSF81338">
    <property type="entry name" value="Aquaporin-like"/>
    <property type="match status" value="1"/>
</dbReference>
<comment type="subcellular location">
    <subcellularLocation>
        <location evidence="1">Membrane</location>
        <topology evidence="1">Multi-pass membrane protein</topology>
    </subcellularLocation>
</comment>
<proteinExistence type="inferred from homology"/>
<dbReference type="Proteomes" id="UP000030752">
    <property type="component" value="Unassembled WGS sequence"/>
</dbReference>
<sequence length="355" mass="37494">MGDEMRPAVNAFAGRVGGNQEFILDRNDPDNRSLLEQNPDAAPMIPLRQLFDLRGLWNVLLWKQAFAEGMGTLILVYATGYMATSPNIHTPPPSPTSGPFSTTSFLGALIGGITSTIFLTIAILTFGPITGGHLNPFITIATFVIRLTSLPRAILYIGFQLVGASLAGLLIRASWGSRDFKVGGCFLFEAQGATVGSAFVTEFVGSLSLIILVFGVALDPRNKAVLGPVLGPFLVGSTLGVLSFGLSFGKEGYGGPSMNPARCFGAYVGSRFPGWHWVHWVGPIAAAVAHAIMYAAVPPWELRGQIEEVETREGKVGMTPTVGSSTLGDGHTHAVVPRPKGIQDGGSDAGRGEEV</sequence>
<dbReference type="PANTHER" id="PTHR19139">
    <property type="entry name" value="AQUAPORIN TRANSPORTER"/>
    <property type="match status" value="1"/>
</dbReference>
<evidence type="ECO:0000313" key="10">
    <source>
        <dbReference type="Proteomes" id="UP000030752"/>
    </source>
</evidence>
<feature type="transmembrane region" description="Helical" evidence="8">
    <location>
        <begin position="153"/>
        <end position="175"/>
    </location>
</feature>
<evidence type="ECO:0000256" key="7">
    <source>
        <dbReference type="SAM" id="MobiDB-lite"/>
    </source>
</evidence>
<dbReference type="PANTHER" id="PTHR19139:SF199">
    <property type="entry name" value="MIP17260P"/>
    <property type="match status" value="1"/>
</dbReference>
<dbReference type="RefSeq" id="XP_008720623.1">
    <property type="nucleotide sequence ID" value="XM_008722401.1"/>
</dbReference>
<feature type="transmembrane region" description="Helical" evidence="8">
    <location>
        <begin position="277"/>
        <end position="297"/>
    </location>
</feature>
<feature type="transmembrane region" description="Helical" evidence="8">
    <location>
        <begin position="195"/>
        <end position="218"/>
    </location>
</feature>
<dbReference type="Gene3D" id="1.20.1080.10">
    <property type="entry name" value="Glycerol uptake facilitator protein"/>
    <property type="match status" value="1"/>
</dbReference>
<evidence type="ECO:0000256" key="4">
    <source>
        <dbReference type="ARBA" id="ARBA00022989"/>
    </source>
</evidence>
<evidence type="ECO:0000256" key="3">
    <source>
        <dbReference type="ARBA" id="ARBA00022692"/>
    </source>
</evidence>
<name>W2RKS8_CYPE1</name>
<evidence type="ECO:0008006" key="11">
    <source>
        <dbReference type="Google" id="ProtNLM"/>
    </source>
</evidence>
<evidence type="ECO:0000256" key="1">
    <source>
        <dbReference type="ARBA" id="ARBA00004141"/>
    </source>
</evidence>
<feature type="transmembrane region" description="Helical" evidence="8">
    <location>
        <begin position="65"/>
        <end position="84"/>
    </location>
</feature>
<keyword evidence="3 6" id="KW-0812">Transmembrane</keyword>